<reference evidence="1 2" key="1">
    <citation type="submission" date="2024-05" db="EMBL/GenBank/DDBJ databases">
        <title>Genome sequencing and assembly of Indian major carp, Cirrhinus mrigala (Hamilton, 1822).</title>
        <authorList>
            <person name="Mohindra V."/>
            <person name="Chowdhury L.M."/>
            <person name="Lal K."/>
            <person name="Jena J.K."/>
        </authorList>
    </citation>
    <scope>NUCLEOTIDE SEQUENCE [LARGE SCALE GENOMIC DNA]</scope>
    <source>
        <strain evidence="1">CM1030</strain>
        <tissue evidence="1">Blood</tissue>
    </source>
</reference>
<gene>
    <name evidence="1" type="ORF">M9458_046890</name>
</gene>
<proteinExistence type="predicted"/>
<organism evidence="1 2">
    <name type="scientific">Cirrhinus mrigala</name>
    <name type="common">Mrigala</name>
    <dbReference type="NCBI Taxonomy" id="683832"/>
    <lineage>
        <taxon>Eukaryota</taxon>
        <taxon>Metazoa</taxon>
        <taxon>Chordata</taxon>
        <taxon>Craniata</taxon>
        <taxon>Vertebrata</taxon>
        <taxon>Euteleostomi</taxon>
        <taxon>Actinopterygii</taxon>
        <taxon>Neopterygii</taxon>
        <taxon>Teleostei</taxon>
        <taxon>Ostariophysi</taxon>
        <taxon>Cypriniformes</taxon>
        <taxon>Cyprinidae</taxon>
        <taxon>Labeoninae</taxon>
        <taxon>Labeonini</taxon>
        <taxon>Cirrhinus</taxon>
    </lineage>
</organism>
<name>A0ABD0NB48_CIRMR</name>
<protein>
    <submittedName>
        <fullName evidence="1">Uncharacterized protein</fullName>
    </submittedName>
</protein>
<dbReference type="Proteomes" id="UP001529510">
    <property type="component" value="Unassembled WGS sequence"/>
</dbReference>
<dbReference type="AlphaFoldDB" id="A0ABD0NB48"/>
<accession>A0ABD0NB48</accession>
<evidence type="ECO:0000313" key="2">
    <source>
        <dbReference type="Proteomes" id="UP001529510"/>
    </source>
</evidence>
<comment type="caution">
    <text evidence="1">The sequence shown here is derived from an EMBL/GenBank/DDBJ whole genome shotgun (WGS) entry which is preliminary data.</text>
</comment>
<feature type="non-terminal residue" evidence="1">
    <location>
        <position position="1"/>
    </location>
</feature>
<evidence type="ECO:0000313" key="1">
    <source>
        <dbReference type="EMBL" id="KAL0158814.1"/>
    </source>
</evidence>
<keyword evidence="2" id="KW-1185">Reference proteome</keyword>
<feature type="non-terminal residue" evidence="1">
    <location>
        <position position="81"/>
    </location>
</feature>
<dbReference type="EMBL" id="JAMKFB020000023">
    <property type="protein sequence ID" value="KAL0158814.1"/>
    <property type="molecule type" value="Genomic_DNA"/>
</dbReference>
<sequence length="81" mass="9074">RPAHQNYSSTWSTLTPEHFSDFVRIICHSLLPPTPMSTTVPCPMAKPTTYTGEVASCSGFLLPCSLYFELQPHQFSNDKVK</sequence>